<dbReference type="AlphaFoldDB" id="A0A939JMS4"/>
<protein>
    <submittedName>
        <fullName evidence="2">Uncharacterized protein</fullName>
    </submittedName>
</protein>
<sequence length="765" mass="83583">MTDDTYFTRPPWEPDRDANSGARADGRGDDRDNEPVRREEVTPSPRRSSWPGWPAWSLGGGHRPADPTDESDHEQGTADAGAAVPHTADGGPSAHGPVEEEAYEEAEPVPAAESPETTPADPDPGPPAAHTTKQFTQEVPPGGLAFQAETQNFYGSDFVTPQPVPLTDLYACADDRFVAPRDSRRWTQAQELLAQGGVVVLCAPPGNGRRTAALRLLGTVASLSAGPLFTDLEPEWSKPDVAKLPAAPGGRYLLDLSEMPEPPGPRFGEMLRGYGETGKGADRYLVVLATPQSWQGQWTEATRPFTVMLPSPDAKPLVVQELRRRGAVHKIGWLEGAAYGDIWESNPPAQDARRLARIIQEATEHDDSAILDEFRGWHHHIGNLLSPSKQGPGEPTLVATRAMVWAGALVNGGTKRSVIQAADTLLTSLNLSRAPVDVLSDATSSRRLEAAHLKPHGDRVFHDRNKHDLAPAVLRHLWEEFPTQRDLLRTWAVAVAADQSLPEDDARLVMGSLLNLATEVHDNAIIDRVGRDLAGRRRSLAVEVLTHAALDPEIGRYVRNRLYQWMTAAKPPAELIALVTEICGGELAVHQPAIAMTRLARAAAHSAYPSQPMAEAFRKLSEVNPAEVARALKSWLGEEQPKRHALVAFLALASSDVGARLLLDTASEREGRARFVRAWQQLLGDDDARDAAETELTRWGVAAEQGDLPAGVLTDLLADVYEPEVHRSSLKRFFARDEAFQQTFWGRILEQAIIRNHERRKAATG</sequence>
<feature type="compositionally biased region" description="Basic and acidic residues" evidence="1">
    <location>
        <begin position="12"/>
        <end position="41"/>
    </location>
</feature>
<feature type="compositionally biased region" description="Low complexity" evidence="1">
    <location>
        <begin position="108"/>
        <end position="120"/>
    </location>
</feature>
<dbReference type="RefSeq" id="WP_086572642.1">
    <property type="nucleotide sequence ID" value="NZ_JAFMOF010000002.1"/>
</dbReference>
<proteinExistence type="predicted"/>
<accession>A0A939JMS4</accession>
<evidence type="ECO:0000313" key="3">
    <source>
        <dbReference type="Proteomes" id="UP000664781"/>
    </source>
</evidence>
<dbReference type="Proteomes" id="UP000664781">
    <property type="component" value="Unassembled WGS sequence"/>
</dbReference>
<comment type="caution">
    <text evidence="2">The sequence shown here is derived from an EMBL/GenBank/DDBJ whole genome shotgun (WGS) entry which is preliminary data.</text>
</comment>
<keyword evidence="3" id="KW-1185">Reference proteome</keyword>
<feature type="region of interest" description="Disordered" evidence="1">
    <location>
        <begin position="1"/>
        <end position="134"/>
    </location>
</feature>
<gene>
    <name evidence="2" type="ORF">J1792_17550</name>
</gene>
<name>A0A939JMS4_9ACTN</name>
<evidence type="ECO:0000313" key="2">
    <source>
        <dbReference type="EMBL" id="MBO0654521.1"/>
    </source>
</evidence>
<dbReference type="EMBL" id="JAFMOF010000002">
    <property type="protein sequence ID" value="MBO0654521.1"/>
    <property type="molecule type" value="Genomic_DNA"/>
</dbReference>
<organism evidence="2 3">
    <name type="scientific">Streptomyces triculaminicus</name>
    <dbReference type="NCBI Taxonomy" id="2816232"/>
    <lineage>
        <taxon>Bacteria</taxon>
        <taxon>Bacillati</taxon>
        <taxon>Actinomycetota</taxon>
        <taxon>Actinomycetes</taxon>
        <taxon>Kitasatosporales</taxon>
        <taxon>Streptomycetaceae</taxon>
        <taxon>Streptomyces</taxon>
    </lineage>
</organism>
<evidence type="ECO:0000256" key="1">
    <source>
        <dbReference type="SAM" id="MobiDB-lite"/>
    </source>
</evidence>
<feature type="compositionally biased region" description="Low complexity" evidence="1">
    <location>
        <begin position="43"/>
        <end position="57"/>
    </location>
</feature>
<reference evidence="2" key="1">
    <citation type="submission" date="2021-03" db="EMBL/GenBank/DDBJ databases">
        <title>Streptomyces strains.</title>
        <authorList>
            <person name="Lund M.B."/>
            <person name="Toerring T."/>
        </authorList>
    </citation>
    <scope>NUCLEOTIDE SEQUENCE</scope>
    <source>
        <strain evidence="2">JCM 4242</strain>
    </source>
</reference>